<proteinExistence type="predicted"/>
<evidence type="ECO:0000259" key="4">
    <source>
        <dbReference type="Pfam" id="PF13087"/>
    </source>
</evidence>
<dbReference type="SUPFAM" id="SSF52540">
    <property type="entry name" value="P-loop containing nucleoside triphosphate hydrolases"/>
    <property type="match status" value="2"/>
</dbReference>
<dbReference type="InterPro" id="IPR047187">
    <property type="entry name" value="SF1_C_Upf1"/>
</dbReference>
<dbReference type="OrthoDB" id="9757917at2"/>
<accession>A0A286T7T4</accession>
<feature type="domain" description="Restriction endonuclease type II-like" evidence="5">
    <location>
        <begin position="1388"/>
        <end position="1480"/>
    </location>
</feature>
<evidence type="ECO:0000259" key="5">
    <source>
        <dbReference type="Pfam" id="PF18741"/>
    </source>
</evidence>
<dbReference type="InterPro" id="IPR041679">
    <property type="entry name" value="DNA2/NAM7-like_C"/>
</dbReference>
<dbReference type="CDD" id="cd18808">
    <property type="entry name" value="SF1_C_Upf1"/>
    <property type="match status" value="1"/>
</dbReference>
<dbReference type="InterPro" id="IPR049468">
    <property type="entry name" value="Restrct_endonuc-II-like_dom"/>
</dbReference>
<sequence>METRDVLNNQQPHGPETHKVVRLVDYMLRLATLRTKLIRDIADYEKVLWVSSVPHERGCFTQAWGRDEEHDPDEWLEVQNRREPELPTVPALCNDWVNLAVLRNKDDLPGLLPEITRQIPNPDWREETDQPETITHKERLEDNPEIQRTWDRYVEDKWLPWTEEHNAWEKVHKAYSALFAIHQEQLRLGEEYELVLGLGLLTWQTPTGLRARRHLVVADAILEFEARLGKFIVRPHTEGAKLRPELDMLDIEEQPARAEETAKASLAAAEDDPWEKGPVEGVLQALVHSISSQGDYDDSLEAKNPRASAKPIVEYAPALILRKRSAKGLTETLKRIKEQVEDGEVIPGEFADLAEIRPKEDREPSDEPVEANAAFDGEVFFPKPANDEQRRIVDKIRAASGVLVQGPPGTGKSHTIANLICHLLATGQRTLITAKTPRALQVLEGLVPDELRPLCINLLGSGLEERRSLESSVDGILRQNEDWNEIRAKQERTELEERLRKLREEKAKVNRRLRDIRESETHTQSTAEGSYRGTAARIAEAVNRDRADYEWFTDSVPLDKTCPISTNELRSVLIALREFTPEKRRELGLAWPEELSSPERFANLVRKEASAIEEEQSTARGADERFADLLARNSPSVIEAICNAVTNFREIHSRLRATPHSWMNDALRDVLGDASSLWHELLRVTRDVIASIEELVATADETRVEFPDTADIRSLYEDARTLKEHMENGGKLGWGLFRPKPVKERLYVIRAVKIGGRPCSTVEHFSNLADALHVRIESEKAWGFWKGRSEKVEGPYTLQLTALKLLRDTLENTLALEGRITECREAISQCSGMGEPVWADESQIEMIVASCRLALARIRKRLAAEEIQDAEDPMSRMAAGGGTHPVTNDLLSAIRSRDMEKFSRCVNIVQDLEKQRQLLQKVDEYLSKLRSLLPQLTKSLEQTCNEPYWEERLQRIGDAWHWAQTRYWIEDYIRQEDVPALAKRAKQIEDEINSIIAKLASLHAWSFCFSRLKEGHRRHMEAWQQSMRRLGKGTGKHAPRHRREAQGHLNECREAVPAWVMPLHRVWDTVHPAPGMFDVIIVDEASQCGVEALPLFYLGKKILIVGDDKQISPDAVGLPRDSVHRLMEEFLHDFDFKSSFDIESSLFDHGKLRYGTRRITLREHFRCMPEIIRFSNDLCYSDTPLIPLRQYGPNRLPPLEHVFISGGYREGSNNRIINRPEAEAIVKRIAEMSDDSRYDDKTMGIVVLQGEAQAALIENQLLEHLGAEEMERRRLVCGNPYSFQGDERDIMFLSLVAASNERIGPLTKTADERRFNVAASRARDMMVLFHSVTSNDLSASCLRKQLLDFFENTRPQQIAGIDREELERRAVQDNRGVVKPPLPFDSWFEVDVALELLRKDFAVLAQHEVAGKRIDLVVEGGQARLAVECDGDHWHGADRYEDDMQRQRQLERCGWEFFRVRESAFYANKESALAGLWQALEERDIFTGSRSENALRESDSEEGNSSKSDDDTTEDDDGDYDDEDCPSADSETDFSPSGRRAEEITAVEIQDAILSALSKCPNQSCTLHSVTSRVLKEVGMLTRGNPRLEFERRVMRGVDSLEKRGRIEKYKAKNRRIRLINETA</sequence>
<dbReference type="Gene3D" id="3.40.50.300">
    <property type="entry name" value="P-loop containing nucleotide triphosphate hydrolases"/>
    <property type="match status" value="3"/>
</dbReference>
<reference evidence="6 7" key="1">
    <citation type="submission" date="2016-12" db="EMBL/GenBank/DDBJ databases">
        <title>Genome sequencing of Methylocaldum marinum.</title>
        <authorList>
            <person name="Takeuchi M."/>
            <person name="Kamagata Y."/>
            <person name="Hiraoka S."/>
            <person name="Oshima K."/>
            <person name="Hattori M."/>
            <person name="Iwasaki W."/>
        </authorList>
    </citation>
    <scope>NUCLEOTIDE SEQUENCE [LARGE SCALE GENOMIC DNA]</scope>
    <source>
        <strain evidence="6 7">S8</strain>
    </source>
</reference>
<dbReference type="RefSeq" id="WP_119627855.1">
    <property type="nucleotide sequence ID" value="NZ_AP017928.1"/>
</dbReference>
<dbReference type="InterPro" id="IPR011335">
    <property type="entry name" value="Restrct_endonuc-II-like"/>
</dbReference>
<dbReference type="GO" id="GO:0004386">
    <property type="term" value="F:helicase activity"/>
    <property type="evidence" value="ECO:0007669"/>
    <property type="project" value="UniProtKB-KW"/>
</dbReference>
<evidence type="ECO:0000313" key="6">
    <source>
        <dbReference type="EMBL" id="BBA31990.1"/>
    </source>
</evidence>
<dbReference type="Proteomes" id="UP000266313">
    <property type="component" value="Chromosome"/>
</dbReference>
<protein>
    <submittedName>
        <fullName evidence="6">Superfamily I DNA and RNA helicase subunits-like protein</fullName>
    </submittedName>
</protein>
<feature type="domain" description="DNA2/NAM7 helicase-like C-terminal" evidence="4">
    <location>
        <begin position="1143"/>
        <end position="1328"/>
    </location>
</feature>
<dbReference type="InterPro" id="IPR045055">
    <property type="entry name" value="DNA2/NAM7-like"/>
</dbReference>
<feature type="region of interest" description="Disordered" evidence="2">
    <location>
        <begin position="1488"/>
        <end position="1540"/>
    </location>
</feature>
<dbReference type="Pfam" id="PF13087">
    <property type="entry name" value="AAA_12"/>
    <property type="match status" value="1"/>
</dbReference>
<evidence type="ECO:0000313" key="7">
    <source>
        <dbReference type="Proteomes" id="UP000266313"/>
    </source>
</evidence>
<dbReference type="Pfam" id="PF13086">
    <property type="entry name" value="AAA_11"/>
    <property type="match status" value="1"/>
</dbReference>
<keyword evidence="6" id="KW-0378">Hydrolase</keyword>
<evidence type="ECO:0000259" key="3">
    <source>
        <dbReference type="Pfam" id="PF13086"/>
    </source>
</evidence>
<dbReference type="KEGG" id="mmai:sS8_0020"/>
<organism evidence="6 7">
    <name type="scientific">Methylocaldum marinum</name>
    <dbReference type="NCBI Taxonomy" id="1432792"/>
    <lineage>
        <taxon>Bacteria</taxon>
        <taxon>Pseudomonadati</taxon>
        <taxon>Pseudomonadota</taxon>
        <taxon>Gammaproteobacteria</taxon>
        <taxon>Methylococcales</taxon>
        <taxon>Methylococcaceae</taxon>
        <taxon>Methylocaldum</taxon>
    </lineage>
</organism>
<keyword evidence="7" id="KW-1185">Reference proteome</keyword>
<keyword evidence="6" id="KW-0347">Helicase</keyword>
<dbReference type="EMBL" id="AP017928">
    <property type="protein sequence ID" value="BBA31990.1"/>
    <property type="molecule type" value="Genomic_DNA"/>
</dbReference>
<evidence type="ECO:0000256" key="1">
    <source>
        <dbReference type="SAM" id="Coils"/>
    </source>
</evidence>
<feature type="domain" description="DNA2/NAM7 helicase helicase" evidence="3">
    <location>
        <begin position="385"/>
        <end position="522"/>
    </location>
</feature>
<dbReference type="InterPro" id="IPR027417">
    <property type="entry name" value="P-loop_NTPase"/>
</dbReference>
<dbReference type="Pfam" id="PF18741">
    <property type="entry name" value="MTES_1575"/>
    <property type="match status" value="1"/>
</dbReference>
<dbReference type="PANTHER" id="PTHR10887">
    <property type="entry name" value="DNA2/NAM7 HELICASE FAMILY"/>
    <property type="match status" value="1"/>
</dbReference>
<feature type="compositionally biased region" description="Acidic residues" evidence="2">
    <location>
        <begin position="1511"/>
        <end position="1532"/>
    </location>
</feature>
<dbReference type="Gene3D" id="3.40.960.10">
    <property type="entry name" value="VSR Endonuclease"/>
    <property type="match status" value="1"/>
</dbReference>
<feature type="coiled-coil region" evidence="1">
    <location>
        <begin position="485"/>
        <end position="519"/>
    </location>
</feature>
<name>A0A286T7T4_9GAMM</name>
<dbReference type="InterPro" id="IPR041677">
    <property type="entry name" value="DNA2/NAM7_AAA_11"/>
</dbReference>
<keyword evidence="1" id="KW-0175">Coiled coil</keyword>
<evidence type="ECO:0000256" key="2">
    <source>
        <dbReference type="SAM" id="MobiDB-lite"/>
    </source>
</evidence>
<keyword evidence="6" id="KW-0547">Nucleotide-binding</keyword>
<dbReference type="SUPFAM" id="SSF52980">
    <property type="entry name" value="Restriction endonuclease-like"/>
    <property type="match status" value="1"/>
</dbReference>
<gene>
    <name evidence="6" type="ORF">sS8_0020</name>
</gene>
<keyword evidence="6" id="KW-0067">ATP-binding</keyword>